<evidence type="ECO:0000313" key="1">
    <source>
        <dbReference type="EMBL" id="OBQ65191.1"/>
    </source>
</evidence>
<comment type="caution">
    <text evidence="1">The sequence shown here is derived from an EMBL/GenBank/DDBJ whole genome shotgun (WGS) entry which is preliminary data.</text>
</comment>
<sequence length="89" mass="9500">MRGRWTILVVLFVVRAVAVPPCRRQPIPVCGFADVRASNDAGSPAHRAILRRPVCVLVNHKIVLPGHPARNRDASGRLAAGACATSILS</sequence>
<name>A0A6M7TU01_RHILI</name>
<dbReference type="Proteomes" id="UP000093737">
    <property type="component" value="Unassembled WGS sequence"/>
</dbReference>
<accession>A0A6M7TU01</accession>
<proteinExistence type="predicted"/>
<reference evidence="1 2" key="1">
    <citation type="submission" date="2016-05" db="EMBL/GenBank/DDBJ databases">
        <authorList>
            <person name="Ramsay J.P."/>
        </authorList>
    </citation>
    <scope>NUCLEOTIDE SEQUENCE [LARGE SCALE GENOMIC DNA]</scope>
    <source>
        <strain evidence="1 2">NZP2042</strain>
    </source>
</reference>
<organism evidence="1 2">
    <name type="scientific">Rhizobium loti</name>
    <name type="common">Mesorhizobium loti</name>
    <dbReference type="NCBI Taxonomy" id="381"/>
    <lineage>
        <taxon>Bacteria</taxon>
        <taxon>Pseudomonadati</taxon>
        <taxon>Pseudomonadota</taxon>
        <taxon>Alphaproteobacteria</taxon>
        <taxon>Hyphomicrobiales</taxon>
        <taxon>Phyllobacteriaceae</taxon>
        <taxon>Mesorhizobium</taxon>
    </lineage>
</organism>
<dbReference type="EMBL" id="LYTK01000012">
    <property type="protein sequence ID" value="OBQ65191.1"/>
    <property type="molecule type" value="Genomic_DNA"/>
</dbReference>
<dbReference type="AlphaFoldDB" id="A0A6M7TU01"/>
<gene>
    <name evidence="1" type="ORF">A8145_13345</name>
</gene>
<protein>
    <submittedName>
        <fullName evidence="1">Uncharacterized protein</fullName>
    </submittedName>
</protein>
<evidence type="ECO:0000313" key="2">
    <source>
        <dbReference type="Proteomes" id="UP000093737"/>
    </source>
</evidence>